<protein>
    <recommendedName>
        <fullName evidence="10">Nucleoporin nup49/NSP49 (Nuclear pore protein nup49/NSP49)</fullName>
    </recommendedName>
</protein>
<evidence type="ECO:0000313" key="9">
    <source>
        <dbReference type="EMBL" id="OAF56422.1"/>
    </source>
</evidence>
<reference evidence="9" key="1">
    <citation type="submission" date="2016-03" db="EMBL/GenBank/DDBJ databases">
        <title>Updated assembly of Pseudogymnoascus destructans, the fungus causing white-nose syndrome of bats.</title>
        <authorList>
            <person name="Palmer J.M."/>
            <person name="Drees K.P."/>
            <person name="Foster J.T."/>
            <person name="Lindner D.L."/>
        </authorList>
    </citation>
    <scope>NUCLEOTIDE SEQUENCE [LARGE SCALE GENOMIC DNA]</scope>
    <source>
        <strain evidence="9">20631-21</strain>
    </source>
</reference>
<accession>A0A177A4M0</accession>
<feature type="compositionally biased region" description="Polar residues" evidence="8">
    <location>
        <begin position="198"/>
        <end position="209"/>
    </location>
</feature>
<dbReference type="Pfam" id="PF21121">
    <property type="entry name" value="Nup49_C"/>
    <property type="match status" value="1"/>
</dbReference>
<dbReference type="eggNOG" id="KOG0845">
    <property type="taxonomic scope" value="Eukaryota"/>
</dbReference>
<keyword evidence="5" id="KW-0811">Translocation</keyword>
<evidence type="ECO:0000256" key="2">
    <source>
        <dbReference type="ARBA" id="ARBA00022448"/>
    </source>
</evidence>
<keyword evidence="2" id="KW-0813">Transport</keyword>
<dbReference type="VEuPathDB" id="FungiDB:GMDG_04310"/>
<dbReference type="InterPro" id="IPR024882">
    <property type="entry name" value="NUP58/p45/49"/>
</dbReference>
<comment type="subcellular location">
    <subcellularLocation>
        <location evidence="1">Nucleus</location>
        <location evidence="1">Nuclear pore complex</location>
    </subcellularLocation>
</comment>
<feature type="compositionally biased region" description="Polar residues" evidence="8">
    <location>
        <begin position="54"/>
        <end position="77"/>
    </location>
</feature>
<feature type="compositionally biased region" description="Low complexity" evidence="8">
    <location>
        <begin position="159"/>
        <end position="195"/>
    </location>
</feature>
<dbReference type="GO" id="GO:0008139">
    <property type="term" value="F:nuclear localization sequence binding"/>
    <property type="evidence" value="ECO:0007669"/>
    <property type="project" value="InterPro"/>
</dbReference>
<dbReference type="GO" id="GO:0051028">
    <property type="term" value="P:mRNA transport"/>
    <property type="evidence" value="ECO:0007669"/>
    <property type="project" value="UniProtKB-KW"/>
</dbReference>
<dbReference type="GO" id="GO:0005643">
    <property type="term" value="C:nuclear pore"/>
    <property type="evidence" value="ECO:0007669"/>
    <property type="project" value="UniProtKB-SubCell"/>
</dbReference>
<proteinExistence type="predicted"/>
<dbReference type="PANTHER" id="PTHR13437">
    <property type="entry name" value="NUCLEOPORIN P58/P45 NUCLEOPORIN-LIKE PROTEIN 1"/>
    <property type="match status" value="1"/>
</dbReference>
<dbReference type="EMBL" id="KV441404">
    <property type="protein sequence ID" value="OAF56422.1"/>
    <property type="molecule type" value="Genomic_DNA"/>
</dbReference>
<name>A0A177A4M0_9PEZI</name>
<evidence type="ECO:0000256" key="8">
    <source>
        <dbReference type="SAM" id="MobiDB-lite"/>
    </source>
</evidence>
<evidence type="ECO:0000256" key="6">
    <source>
        <dbReference type="ARBA" id="ARBA00023132"/>
    </source>
</evidence>
<dbReference type="Pfam" id="PF13634">
    <property type="entry name" value="Nucleoporin_FG"/>
    <property type="match status" value="2"/>
</dbReference>
<dbReference type="GO" id="GO:0015031">
    <property type="term" value="P:protein transport"/>
    <property type="evidence" value="ECO:0007669"/>
    <property type="project" value="UniProtKB-KW"/>
</dbReference>
<keyword evidence="4" id="KW-0653">Protein transport</keyword>
<organism evidence="9">
    <name type="scientific">Pseudogymnoascus destructans</name>
    <dbReference type="NCBI Taxonomy" id="655981"/>
    <lineage>
        <taxon>Eukaryota</taxon>
        <taxon>Fungi</taxon>
        <taxon>Dikarya</taxon>
        <taxon>Ascomycota</taxon>
        <taxon>Pezizomycotina</taxon>
        <taxon>Leotiomycetes</taxon>
        <taxon>Thelebolales</taxon>
        <taxon>Thelebolaceae</taxon>
        <taxon>Pseudogymnoascus</taxon>
    </lineage>
</organism>
<keyword evidence="3" id="KW-0509">mRNA transport</keyword>
<keyword evidence="7" id="KW-0539">Nucleus</keyword>
<evidence type="ECO:0000256" key="5">
    <source>
        <dbReference type="ARBA" id="ARBA00023010"/>
    </source>
</evidence>
<gene>
    <name evidence="9" type="ORF">VC83_06834</name>
</gene>
<evidence type="ECO:0008006" key="10">
    <source>
        <dbReference type="Google" id="ProtNLM"/>
    </source>
</evidence>
<evidence type="ECO:0000256" key="4">
    <source>
        <dbReference type="ARBA" id="ARBA00022927"/>
    </source>
</evidence>
<keyword evidence="6" id="KW-0906">Nuclear pore complex</keyword>
<dbReference type="PANTHER" id="PTHR13437:SF2">
    <property type="entry name" value="NUCLEOPORIN P58_P45"/>
    <property type="match status" value="1"/>
</dbReference>
<dbReference type="InterPro" id="IPR025574">
    <property type="entry name" value="Nucleoporin_FG_rpt"/>
</dbReference>
<dbReference type="RefSeq" id="XP_024321716.1">
    <property type="nucleotide sequence ID" value="XM_024470422.1"/>
</dbReference>
<evidence type="ECO:0000256" key="7">
    <source>
        <dbReference type="ARBA" id="ARBA00023242"/>
    </source>
</evidence>
<sequence>MALARSASGPGALSINIGSANSFGSTNTSSQAPAAGGLFGKATMLQPTGGLFGQAQTTQPQTSGLFGASTTATQPAQTGGLFGAAPASQPQSGGLFGGAPASTQPQSSGLFGGAAQTPASTGGMFGSAQAQQPQQTGGGLFGGANTQTQAKPSFFGGASTQLPQQQQQQPQSSLFSSSARPQQSTGAFGSSFAGGLTMGQSQGQPTQATVPGVRIDLTNLRNTTRFNDLNEELQKKIEEFDAGVLSLMAKGDQCTAILPAHGEQLELVPDNVDFLQRKVIGVQANLDGDVQAVSQTSKQVYVDGENAKLSFTVVDNLKLPQQFHTDIWNPSKPSPSASKPGEAAGDLVTFFSQTSDEMGQTISTYKDNISEIELHLRGVERSLMQAGSNIGRSGQDKNEVENLVGVLRDFEMGILEVAGKVGGVREGVQSLQLGHFVDLVSVNGNGKRRGVY</sequence>
<dbReference type="GO" id="GO:0017056">
    <property type="term" value="F:structural constituent of nuclear pore"/>
    <property type="evidence" value="ECO:0007669"/>
    <property type="project" value="InterPro"/>
</dbReference>
<dbReference type="OrthoDB" id="2538017at2759"/>
<dbReference type="Proteomes" id="UP000077154">
    <property type="component" value="Unassembled WGS sequence"/>
</dbReference>
<evidence type="ECO:0000256" key="1">
    <source>
        <dbReference type="ARBA" id="ARBA00004567"/>
    </source>
</evidence>
<feature type="region of interest" description="Disordered" evidence="8">
    <location>
        <begin position="50"/>
        <end position="210"/>
    </location>
</feature>
<dbReference type="GeneID" id="36289889"/>
<dbReference type="AlphaFoldDB" id="A0A177A4M0"/>
<feature type="compositionally biased region" description="Low complexity" evidence="8">
    <location>
        <begin position="126"/>
        <end position="135"/>
    </location>
</feature>
<evidence type="ECO:0000256" key="3">
    <source>
        <dbReference type="ARBA" id="ARBA00022816"/>
    </source>
</evidence>